<feature type="compositionally biased region" description="Basic and acidic residues" evidence="2">
    <location>
        <begin position="294"/>
        <end position="323"/>
    </location>
</feature>
<dbReference type="GO" id="GO:0005681">
    <property type="term" value="C:spliceosomal complex"/>
    <property type="evidence" value="ECO:0007669"/>
    <property type="project" value="TreeGrafter"/>
</dbReference>
<keyword evidence="5" id="KW-1185">Reference proteome</keyword>
<accession>A0A1L9N8T9</accession>
<dbReference type="VEuPathDB" id="FungiDB:ASPTUDRAFT_118462"/>
<proteinExistence type="predicted"/>
<keyword evidence="1" id="KW-0507">mRNA processing</keyword>
<dbReference type="OrthoDB" id="163257at2759"/>
<dbReference type="InterPro" id="IPR052225">
    <property type="entry name" value="Ser/Arg_repetitive_matrix"/>
</dbReference>
<evidence type="ECO:0000256" key="1">
    <source>
        <dbReference type="ARBA" id="ARBA00022664"/>
    </source>
</evidence>
<feature type="compositionally biased region" description="Basic and acidic residues" evidence="2">
    <location>
        <begin position="256"/>
        <end position="285"/>
    </location>
</feature>
<dbReference type="EMBL" id="KV878198">
    <property type="protein sequence ID" value="OJI85635.1"/>
    <property type="molecule type" value="Genomic_DNA"/>
</dbReference>
<evidence type="ECO:0000313" key="4">
    <source>
        <dbReference type="EMBL" id="OJI85635.1"/>
    </source>
</evidence>
<dbReference type="GO" id="GO:0003723">
    <property type="term" value="F:RNA binding"/>
    <property type="evidence" value="ECO:0007669"/>
    <property type="project" value="TreeGrafter"/>
</dbReference>
<name>A0A1L9N8T9_ASPTC</name>
<dbReference type="InterPro" id="IPR002483">
    <property type="entry name" value="PWI_dom"/>
</dbReference>
<dbReference type="SUPFAM" id="SSF101233">
    <property type="entry name" value="PWI domain"/>
    <property type="match status" value="1"/>
</dbReference>
<evidence type="ECO:0000259" key="3">
    <source>
        <dbReference type="PROSITE" id="PS51025"/>
    </source>
</evidence>
<dbReference type="PROSITE" id="PS51025">
    <property type="entry name" value="PWI"/>
    <property type="match status" value="1"/>
</dbReference>
<reference evidence="5" key="1">
    <citation type="journal article" date="2017" name="Genome Biol.">
        <title>Comparative genomics reveals high biological diversity and specific adaptations in the industrially and medically important fungal genus Aspergillus.</title>
        <authorList>
            <person name="de Vries R.P."/>
            <person name="Riley R."/>
            <person name="Wiebenga A."/>
            <person name="Aguilar-Osorio G."/>
            <person name="Amillis S."/>
            <person name="Uchima C.A."/>
            <person name="Anderluh G."/>
            <person name="Asadollahi M."/>
            <person name="Askin M."/>
            <person name="Barry K."/>
            <person name="Battaglia E."/>
            <person name="Bayram O."/>
            <person name="Benocci T."/>
            <person name="Braus-Stromeyer S.A."/>
            <person name="Caldana C."/>
            <person name="Canovas D."/>
            <person name="Cerqueira G.C."/>
            <person name="Chen F."/>
            <person name="Chen W."/>
            <person name="Choi C."/>
            <person name="Clum A."/>
            <person name="Dos Santos R.A."/>
            <person name="Damasio A.R."/>
            <person name="Diallinas G."/>
            <person name="Emri T."/>
            <person name="Fekete E."/>
            <person name="Flipphi M."/>
            <person name="Freyberg S."/>
            <person name="Gallo A."/>
            <person name="Gournas C."/>
            <person name="Habgood R."/>
            <person name="Hainaut M."/>
            <person name="Harispe M.L."/>
            <person name="Henrissat B."/>
            <person name="Hilden K.S."/>
            <person name="Hope R."/>
            <person name="Hossain A."/>
            <person name="Karabika E."/>
            <person name="Karaffa L."/>
            <person name="Karanyi Z."/>
            <person name="Krasevec N."/>
            <person name="Kuo A."/>
            <person name="Kusch H."/>
            <person name="LaButti K."/>
            <person name="Lagendijk E.L."/>
            <person name="Lapidus A."/>
            <person name="Levasseur A."/>
            <person name="Lindquist E."/>
            <person name="Lipzen A."/>
            <person name="Logrieco A.F."/>
            <person name="MacCabe A."/>
            <person name="Maekelae M.R."/>
            <person name="Malavazi I."/>
            <person name="Melin P."/>
            <person name="Meyer V."/>
            <person name="Mielnichuk N."/>
            <person name="Miskei M."/>
            <person name="Molnar A.P."/>
            <person name="Mule G."/>
            <person name="Ngan C.Y."/>
            <person name="Orejas M."/>
            <person name="Orosz E."/>
            <person name="Ouedraogo J.P."/>
            <person name="Overkamp K.M."/>
            <person name="Park H.-S."/>
            <person name="Perrone G."/>
            <person name="Piumi F."/>
            <person name="Punt P.J."/>
            <person name="Ram A.F."/>
            <person name="Ramon A."/>
            <person name="Rauscher S."/>
            <person name="Record E."/>
            <person name="Riano-Pachon D.M."/>
            <person name="Robert V."/>
            <person name="Roehrig J."/>
            <person name="Ruller R."/>
            <person name="Salamov A."/>
            <person name="Salih N.S."/>
            <person name="Samson R.A."/>
            <person name="Sandor E."/>
            <person name="Sanguinetti M."/>
            <person name="Schuetze T."/>
            <person name="Sepcic K."/>
            <person name="Shelest E."/>
            <person name="Sherlock G."/>
            <person name="Sophianopoulou V."/>
            <person name="Squina F.M."/>
            <person name="Sun H."/>
            <person name="Susca A."/>
            <person name="Todd R.B."/>
            <person name="Tsang A."/>
            <person name="Unkles S.E."/>
            <person name="van de Wiele N."/>
            <person name="van Rossen-Uffink D."/>
            <person name="Oliveira J.V."/>
            <person name="Vesth T.C."/>
            <person name="Visser J."/>
            <person name="Yu J.-H."/>
            <person name="Zhou M."/>
            <person name="Andersen M.R."/>
            <person name="Archer D.B."/>
            <person name="Baker S.E."/>
            <person name="Benoit I."/>
            <person name="Brakhage A.A."/>
            <person name="Braus G.H."/>
            <person name="Fischer R."/>
            <person name="Frisvad J.C."/>
            <person name="Goldman G.H."/>
            <person name="Houbraken J."/>
            <person name="Oakley B."/>
            <person name="Pocsi I."/>
            <person name="Scazzocchio C."/>
            <person name="Seiboth B."/>
            <person name="vanKuyk P.A."/>
            <person name="Wortman J."/>
            <person name="Dyer P.S."/>
            <person name="Grigoriev I.V."/>
        </authorList>
    </citation>
    <scope>NUCLEOTIDE SEQUENCE [LARGE SCALE GENOMIC DNA]</scope>
    <source>
        <strain evidence="5">CBS 134.48</strain>
    </source>
</reference>
<dbReference type="Gene3D" id="1.20.1390.10">
    <property type="entry name" value="PWI domain"/>
    <property type="match status" value="1"/>
</dbReference>
<dbReference type="Pfam" id="PF01480">
    <property type="entry name" value="PWI"/>
    <property type="match status" value="1"/>
</dbReference>
<feature type="domain" description="PWI" evidence="3">
    <location>
        <begin position="140"/>
        <end position="239"/>
    </location>
</feature>
<dbReference type="PANTHER" id="PTHR23148:SF0">
    <property type="entry name" value="SERINE_ARGININE REPETITIVE MATRIX PROTEIN 1"/>
    <property type="match status" value="1"/>
</dbReference>
<feature type="region of interest" description="Disordered" evidence="2">
    <location>
        <begin position="256"/>
        <end position="406"/>
    </location>
</feature>
<evidence type="ECO:0000313" key="5">
    <source>
        <dbReference type="Proteomes" id="UP000184304"/>
    </source>
</evidence>
<protein>
    <recommendedName>
        <fullName evidence="3">PWI domain-containing protein</fullName>
    </recommendedName>
</protein>
<feature type="compositionally biased region" description="Polar residues" evidence="2">
    <location>
        <begin position="38"/>
        <end position="57"/>
    </location>
</feature>
<feature type="region of interest" description="Disordered" evidence="2">
    <location>
        <begin position="38"/>
        <end position="58"/>
    </location>
</feature>
<dbReference type="GO" id="GO:0048024">
    <property type="term" value="P:regulation of mRNA splicing, via spliceosome"/>
    <property type="evidence" value="ECO:0007669"/>
    <property type="project" value="TreeGrafter"/>
</dbReference>
<organism evidence="4 5">
    <name type="scientific">Aspergillus tubingensis (strain CBS 134.48)</name>
    <dbReference type="NCBI Taxonomy" id="767770"/>
    <lineage>
        <taxon>Eukaryota</taxon>
        <taxon>Fungi</taxon>
        <taxon>Dikarya</taxon>
        <taxon>Ascomycota</taxon>
        <taxon>Pezizomycotina</taxon>
        <taxon>Eurotiomycetes</taxon>
        <taxon>Eurotiomycetidae</taxon>
        <taxon>Eurotiales</taxon>
        <taxon>Aspergillaceae</taxon>
        <taxon>Aspergillus</taxon>
        <taxon>Aspergillus subgen. Circumdati</taxon>
    </lineage>
</organism>
<dbReference type="AlphaFoldDB" id="A0A1L9N8T9"/>
<feature type="compositionally biased region" description="Basic and acidic residues" evidence="2">
    <location>
        <begin position="386"/>
        <end position="400"/>
    </location>
</feature>
<dbReference type="SMART" id="SM00311">
    <property type="entry name" value="PWI"/>
    <property type="match status" value="1"/>
</dbReference>
<evidence type="ECO:0000256" key="2">
    <source>
        <dbReference type="SAM" id="MobiDB-lite"/>
    </source>
</evidence>
<dbReference type="InterPro" id="IPR036483">
    <property type="entry name" value="PWI_dom_sf"/>
</dbReference>
<gene>
    <name evidence="4" type="ORF">ASPTUDRAFT_118462</name>
</gene>
<dbReference type="PANTHER" id="PTHR23148">
    <property type="entry name" value="SERINE/ARGININE REGULATED NUCLEAR MATRIX PROTEIN"/>
    <property type="match status" value="1"/>
</dbReference>
<dbReference type="GO" id="GO:0006397">
    <property type="term" value="P:mRNA processing"/>
    <property type="evidence" value="ECO:0007669"/>
    <property type="project" value="UniProtKB-KW"/>
</dbReference>
<dbReference type="Proteomes" id="UP000184304">
    <property type="component" value="Unassembled WGS sequence"/>
</dbReference>
<dbReference type="STRING" id="767770.A0A1L9N8T9"/>
<sequence>MQVAEILSDLTSLRVCDHHDALALVTVNERIPQATDQLNFKATNTTPSGSGIDSSSYENEDLRRAKELVDLHYEFKARHALGTVDEELSRAREEFRGWLNTAAVHAPVAVPIVDSSLAVGSLELGLETMATSVDAKLLKQTKFPPEFSRKVDMTKVNIEVMKKWIAGKISEILGNEDDVVIELCFNLLEGSRFPDIKSLQIQLTGFLDKDTGKFCKELWSLCLSAQENPQGVPKELLEAKKLELIQEKIEAERAAEEARKQKEQERARERELEDLRRRERSERTRGGRRGGGRGGRDFDRRRSPPRQRSRDRFRGPPGRREFDSYVPSGSRRGLPKRRRSIERYAPVARRRRNTSSVSVPSDKRKRMADEDEDAAKRSPPPAEKPSSSDHEMKDATEVARVRISSSELREKLLREKIIAMRRTASSDKVGSSTSSR</sequence>